<organism evidence="2 3">
    <name type="scientific">Malus domestica</name>
    <name type="common">Apple</name>
    <name type="synonym">Pyrus malus</name>
    <dbReference type="NCBI Taxonomy" id="3750"/>
    <lineage>
        <taxon>Eukaryota</taxon>
        <taxon>Viridiplantae</taxon>
        <taxon>Streptophyta</taxon>
        <taxon>Embryophyta</taxon>
        <taxon>Tracheophyta</taxon>
        <taxon>Spermatophyta</taxon>
        <taxon>Magnoliopsida</taxon>
        <taxon>eudicotyledons</taxon>
        <taxon>Gunneridae</taxon>
        <taxon>Pentapetalae</taxon>
        <taxon>rosids</taxon>
        <taxon>fabids</taxon>
        <taxon>Rosales</taxon>
        <taxon>Rosaceae</taxon>
        <taxon>Amygdaloideae</taxon>
        <taxon>Maleae</taxon>
        <taxon>Malus</taxon>
    </lineage>
</organism>
<evidence type="ECO:0000313" key="2">
    <source>
        <dbReference type="EMBL" id="RXH77478.1"/>
    </source>
</evidence>
<keyword evidence="1" id="KW-1133">Transmembrane helix</keyword>
<sequence>MPLAREAVGASWKSSSPPRIPCLPLPHSQPHSPKFLHCQIPFLSPLYFAAFIHCKIPLHFNLIIAIIKILIIPIIKIQNKLALIIKQFKRNIDENIVASFLPTYPHSDHDPHPCDRYAQISS</sequence>
<comment type="caution">
    <text evidence="2">The sequence shown here is derived from an EMBL/GenBank/DDBJ whole genome shotgun (WGS) entry which is preliminary data.</text>
</comment>
<evidence type="ECO:0000256" key="1">
    <source>
        <dbReference type="SAM" id="Phobius"/>
    </source>
</evidence>
<keyword evidence="3" id="KW-1185">Reference proteome</keyword>
<gene>
    <name evidence="2" type="ORF">DVH24_023752</name>
</gene>
<evidence type="ECO:0000313" key="3">
    <source>
        <dbReference type="Proteomes" id="UP000290289"/>
    </source>
</evidence>
<keyword evidence="1" id="KW-0472">Membrane</keyword>
<keyword evidence="1" id="KW-0812">Transmembrane</keyword>
<dbReference type="EMBL" id="RDQH01000340">
    <property type="protein sequence ID" value="RXH77478.1"/>
    <property type="molecule type" value="Genomic_DNA"/>
</dbReference>
<reference evidence="2 3" key="1">
    <citation type="submission" date="2018-10" db="EMBL/GenBank/DDBJ databases">
        <title>A high-quality apple genome assembly.</title>
        <authorList>
            <person name="Hu J."/>
        </authorList>
    </citation>
    <scope>NUCLEOTIDE SEQUENCE [LARGE SCALE GENOMIC DNA]</scope>
    <source>
        <strain evidence="3">cv. HFTH1</strain>
        <tissue evidence="2">Young leaf</tissue>
    </source>
</reference>
<protein>
    <submittedName>
        <fullName evidence="2">Uncharacterized protein</fullName>
    </submittedName>
</protein>
<accession>A0A498I0W3</accession>
<dbReference type="Proteomes" id="UP000290289">
    <property type="component" value="Chromosome 14"/>
</dbReference>
<name>A0A498I0W3_MALDO</name>
<dbReference type="AlphaFoldDB" id="A0A498I0W3"/>
<feature type="transmembrane region" description="Helical" evidence="1">
    <location>
        <begin position="58"/>
        <end position="77"/>
    </location>
</feature>
<proteinExistence type="predicted"/>